<dbReference type="AlphaFoldDB" id="A0A378N8I6"/>
<sequence length="160" mass="19035">MNTVVQHSIFFLLDEFYRSAILLAGKRLLWLHLHKNEYQNVHNNPEIDLTEWIDFGDFSSLSTSEFFGASLWQLYKGINNPYKSAIKILLLECYAHTYPKTKLISKEFKKKLLSDNALEYHFDPYLAMLELVTEHLRSRKEWVKLDACESVFMQKRLREK</sequence>
<dbReference type="EMBL" id="UGPN01000002">
    <property type="protein sequence ID" value="STY64744.1"/>
    <property type="molecule type" value="Genomic_DNA"/>
</dbReference>
<protein>
    <submittedName>
        <fullName evidence="2">Adenylate cyclase</fullName>
    </submittedName>
</protein>
<dbReference type="GO" id="GO:0006171">
    <property type="term" value="P:cAMP biosynthetic process"/>
    <property type="evidence" value="ECO:0007669"/>
    <property type="project" value="InterPro"/>
</dbReference>
<dbReference type="Pfam" id="PF01295">
    <property type="entry name" value="Adenylate_cycl"/>
    <property type="match status" value="1"/>
</dbReference>
<evidence type="ECO:0000259" key="1">
    <source>
        <dbReference type="Pfam" id="PF12633"/>
    </source>
</evidence>
<dbReference type="InterPro" id="IPR000274">
    <property type="entry name" value="Adenylate_cyclase_1"/>
</dbReference>
<evidence type="ECO:0000313" key="2">
    <source>
        <dbReference type="EMBL" id="STY64744.1"/>
    </source>
</evidence>
<dbReference type="PANTHER" id="PTHR38760:SF1">
    <property type="entry name" value="ADENYLATE CYCLASE"/>
    <property type="match status" value="1"/>
</dbReference>
<reference evidence="2 3" key="1">
    <citation type="submission" date="2018-06" db="EMBL/GenBank/DDBJ databases">
        <authorList>
            <consortium name="Pathogen Informatics"/>
            <person name="Doyle S."/>
        </authorList>
    </citation>
    <scope>NUCLEOTIDE SEQUENCE [LARGE SCALE GENOMIC DNA]</scope>
    <source>
        <strain evidence="2 3">NCTC10638</strain>
    </source>
</reference>
<proteinExistence type="predicted"/>
<evidence type="ECO:0000313" key="3">
    <source>
        <dbReference type="Proteomes" id="UP000254802"/>
    </source>
</evidence>
<name>A0A378N8I6_MANHA</name>
<dbReference type="PANTHER" id="PTHR38760">
    <property type="entry name" value="ADENYLATE CYCLASE"/>
    <property type="match status" value="1"/>
</dbReference>
<dbReference type="GO" id="GO:0004016">
    <property type="term" value="F:adenylate cyclase activity"/>
    <property type="evidence" value="ECO:0007669"/>
    <property type="project" value="InterPro"/>
</dbReference>
<feature type="domain" description="Adenylate cyclase class-I N-terminal" evidence="1">
    <location>
        <begin position="10"/>
        <end position="30"/>
    </location>
</feature>
<accession>A0A378N8I6</accession>
<organism evidence="2 3">
    <name type="scientific">Mannheimia haemolytica</name>
    <name type="common">Pasteurella haemolytica</name>
    <dbReference type="NCBI Taxonomy" id="75985"/>
    <lineage>
        <taxon>Bacteria</taxon>
        <taxon>Pseudomonadati</taxon>
        <taxon>Pseudomonadota</taxon>
        <taxon>Gammaproteobacteria</taxon>
        <taxon>Pasteurellales</taxon>
        <taxon>Pasteurellaceae</taxon>
        <taxon>Mannheimia</taxon>
    </lineage>
</organism>
<dbReference type="InterPro" id="IPR024685">
    <property type="entry name" value="Adenylate_cyclase_1_N"/>
</dbReference>
<gene>
    <name evidence="2" type="ORF">NCTC10638_03934</name>
</gene>
<dbReference type="Proteomes" id="UP000254802">
    <property type="component" value="Unassembled WGS sequence"/>
</dbReference>
<dbReference type="Pfam" id="PF12633">
    <property type="entry name" value="Adenyl_cycl_N"/>
    <property type="match status" value="1"/>
</dbReference>